<keyword evidence="1" id="KW-0677">Repeat</keyword>
<dbReference type="SMART" id="SM00028">
    <property type="entry name" value="TPR"/>
    <property type="match status" value="5"/>
</dbReference>
<organism evidence="4 5">
    <name type="scientific">Basidiobolus ranarum</name>
    <dbReference type="NCBI Taxonomy" id="34480"/>
    <lineage>
        <taxon>Eukaryota</taxon>
        <taxon>Fungi</taxon>
        <taxon>Fungi incertae sedis</taxon>
        <taxon>Zoopagomycota</taxon>
        <taxon>Entomophthoromycotina</taxon>
        <taxon>Basidiobolomycetes</taxon>
        <taxon>Basidiobolales</taxon>
        <taxon>Basidiobolaceae</taxon>
        <taxon>Basidiobolus</taxon>
    </lineage>
</organism>
<reference evidence="4 5" key="1">
    <citation type="submission" date="2023-04" db="EMBL/GenBank/DDBJ databases">
        <title>Genome of Basidiobolus ranarum AG-B5.</title>
        <authorList>
            <person name="Stajich J.E."/>
            <person name="Carter-House D."/>
            <person name="Gryganskyi A."/>
        </authorList>
    </citation>
    <scope>NUCLEOTIDE SEQUENCE [LARGE SCALE GENOMIC DNA]</scope>
    <source>
        <strain evidence="4 5">AG-B5</strain>
    </source>
</reference>
<keyword evidence="5" id="KW-1185">Reference proteome</keyword>
<dbReference type="InterPro" id="IPR044244">
    <property type="entry name" value="TTC27/Emw1"/>
</dbReference>
<name>A0ABR2WA76_9FUNG</name>
<evidence type="ECO:0008006" key="6">
    <source>
        <dbReference type="Google" id="ProtNLM"/>
    </source>
</evidence>
<sequence>MSIAQQEWAILLGNEIENVQEPLDSLVSNLIKGNYKEVLTSEGAKLFFGTDASLEQLGENAQFLANGDLASYITIRVDQYMKEHVEDSVLGTKKQLELLCYGIACLNSFVQAGWTGPLLSLEAHEILPLGCRDQLPAYNKAALQALSSDSEDVYHLTPQLLYLWYAVTLLAKVGKVYFTNLSSAEWWGYRALFIQQKILDNGSATLHDEIYAFLDAIENKLPSDDAVLNAKLCARYRVEQGIVSHYYRHDQKAFDRFKQAQEVTGLKWELTGALGKRTKFQTFDVSQLVLLAKSAEEETNTTGSAPETLALNDDTLLESIEFTNPDEATGKQGNLKVIDQCILLAFCLNVKNSNPANGITNEQMFPYVTRVLENPNNWMVHTMGLVLRTRLESNKSRTVERSAFQLQALVDQIPLEESSVTERLEYFYALDIPSKWELEKELAERFMSLGVIRSALEIFERLELWEEIIQCYGMLEKVEKAETIIQERLSIEPNSPKLYCILGDLKKEPAQWEKAWEISGGRYARAMRSLGSYYFKHGQFAKAMKSYQNALVINPLFENSWFICGCSAMQIEEWDVSIQAFTRCVSLDNENGEAWNNLASVYLRQHKKIEAYQALQQGLRLKFDSWKIWTNYLYVCVDIGSFSEAIRAYQRVIDLRWEKDGESCVDVEVLRIIVSACTRDVNDFFNQPVSKLANRIESLLIDTITSRITQNLFVWNIVADFYFWKGDYGKCLDCHIKAYRTVLHQQSLETDEKVFKSVAEAALDLVDWYRNLGSKSVCVPIDAECDDGVVPKKRIDGEVVCKDWKYQAKMLLRSLIGRTRDMFEGTETHDRLVEELKELNSA</sequence>
<comment type="caution">
    <text evidence="4">The sequence shown here is derived from an EMBL/GenBank/DDBJ whole genome shotgun (WGS) entry which is preliminary data.</text>
</comment>
<feature type="repeat" description="TPR" evidence="3">
    <location>
        <begin position="524"/>
        <end position="557"/>
    </location>
</feature>
<evidence type="ECO:0000256" key="3">
    <source>
        <dbReference type="PROSITE-ProRule" id="PRU00339"/>
    </source>
</evidence>
<dbReference type="PROSITE" id="PS50293">
    <property type="entry name" value="TPR_REGION"/>
    <property type="match status" value="1"/>
</dbReference>
<evidence type="ECO:0000313" key="5">
    <source>
        <dbReference type="Proteomes" id="UP001479436"/>
    </source>
</evidence>
<dbReference type="PANTHER" id="PTHR16193:SF0">
    <property type="entry name" value="TETRATRICOPEPTIDE REPEAT PROTEIN 27"/>
    <property type="match status" value="1"/>
</dbReference>
<dbReference type="InterPro" id="IPR019734">
    <property type="entry name" value="TPR_rpt"/>
</dbReference>
<keyword evidence="2 3" id="KW-0802">TPR repeat</keyword>
<dbReference type="Gene3D" id="1.25.40.10">
    <property type="entry name" value="Tetratricopeptide repeat domain"/>
    <property type="match status" value="1"/>
</dbReference>
<dbReference type="PANTHER" id="PTHR16193">
    <property type="entry name" value="TETRATRICOPEPTIDE REPEAT PROTEIN 27"/>
    <property type="match status" value="1"/>
</dbReference>
<dbReference type="EMBL" id="JASJQH010006897">
    <property type="protein sequence ID" value="KAK9728459.1"/>
    <property type="molecule type" value="Genomic_DNA"/>
</dbReference>
<gene>
    <name evidence="4" type="ORF">K7432_001062</name>
</gene>
<proteinExistence type="predicted"/>
<evidence type="ECO:0000313" key="4">
    <source>
        <dbReference type="EMBL" id="KAK9728459.1"/>
    </source>
</evidence>
<accession>A0ABR2WA76</accession>
<dbReference type="PROSITE" id="PS50005">
    <property type="entry name" value="TPR"/>
    <property type="match status" value="1"/>
</dbReference>
<dbReference type="InterPro" id="IPR011990">
    <property type="entry name" value="TPR-like_helical_dom_sf"/>
</dbReference>
<dbReference type="SUPFAM" id="SSF48452">
    <property type="entry name" value="TPR-like"/>
    <property type="match status" value="2"/>
</dbReference>
<dbReference type="Proteomes" id="UP001479436">
    <property type="component" value="Unassembled WGS sequence"/>
</dbReference>
<evidence type="ECO:0000256" key="1">
    <source>
        <dbReference type="ARBA" id="ARBA00022737"/>
    </source>
</evidence>
<evidence type="ECO:0000256" key="2">
    <source>
        <dbReference type="ARBA" id="ARBA00022803"/>
    </source>
</evidence>
<protein>
    <recommendedName>
        <fullName evidence="6">TPR-like protein</fullName>
    </recommendedName>
</protein>